<dbReference type="PATRIC" id="fig|1590.198.peg.2468"/>
<dbReference type="AlphaFoldDB" id="A0A162GCF8"/>
<reference evidence="2 3" key="1">
    <citation type="submission" date="2016-03" db="EMBL/GenBank/DDBJ databases">
        <title>Comparative genomics of 54 Lactobacillus plantarum strains reveals genomic uncoupling from niche constraints.</title>
        <authorList>
            <person name="Martino M.E."/>
        </authorList>
    </citation>
    <scope>NUCLEOTIDE SEQUENCE [LARGE SCALE GENOMIC DNA]</scope>
    <source>
        <strain evidence="2 3">19.1</strain>
    </source>
</reference>
<accession>A0A162GCF8</accession>
<protein>
    <submittedName>
        <fullName evidence="2">Uncharacterized protein</fullName>
    </submittedName>
</protein>
<sequence>MQLLNDPDDNFPSEEENDNLNIPRWLDQLDSEELDWLSGLDSTQIDELMNMKK</sequence>
<gene>
    <name evidence="2" type="ORF">Lp19_2929</name>
</gene>
<proteinExistence type="predicted"/>
<dbReference type="EMBL" id="LUXM01000040">
    <property type="protein sequence ID" value="KZU91643.1"/>
    <property type="molecule type" value="Genomic_DNA"/>
</dbReference>
<feature type="compositionally biased region" description="Acidic residues" evidence="1">
    <location>
        <begin position="1"/>
        <end position="18"/>
    </location>
</feature>
<evidence type="ECO:0000313" key="2">
    <source>
        <dbReference type="EMBL" id="KZU91643.1"/>
    </source>
</evidence>
<name>A0A162GCF8_LACPN</name>
<dbReference type="Proteomes" id="UP000076882">
    <property type="component" value="Unassembled WGS sequence"/>
</dbReference>
<organism evidence="2 3">
    <name type="scientific">Lactiplantibacillus plantarum</name>
    <name type="common">Lactobacillus plantarum</name>
    <dbReference type="NCBI Taxonomy" id="1590"/>
    <lineage>
        <taxon>Bacteria</taxon>
        <taxon>Bacillati</taxon>
        <taxon>Bacillota</taxon>
        <taxon>Bacilli</taxon>
        <taxon>Lactobacillales</taxon>
        <taxon>Lactobacillaceae</taxon>
        <taxon>Lactiplantibacillus</taxon>
    </lineage>
</organism>
<evidence type="ECO:0000256" key="1">
    <source>
        <dbReference type="SAM" id="MobiDB-lite"/>
    </source>
</evidence>
<evidence type="ECO:0000313" key="3">
    <source>
        <dbReference type="Proteomes" id="UP000076882"/>
    </source>
</evidence>
<feature type="region of interest" description="Disordered" evidence="1">
    <location>
        <begin position="1"/>
        <end position="21"/>
    </location>
</feature>
<comment type="caution">
    <text evidence="2">The sequence shown here is derived from an EMBL/GenBank/DDBJ whole genome shotgun (WGS) entry which is preliminary data.</text>
</comment>